<protein>
    <recommendedName>
        <fullName evidence="2">DUF4411 family protein</fullName>
    </recommendedName>
</protein>
<dbReference type="Pfam" id="PF14367">
    <property type="entry name" value="DUF4411"/>
    <property type="match status" value="1"/>
</dbReference>
<evidence type="ECO:0000313" key="1">
    <source>
        <dbReference type="EMBL" id="KZA99962.1"/>
    </source>
</evidence>
<dbReference type="EMBL" id="LVYU01000098">
    <property type="protein sequence ID" value="KZA99962.1"/>
    <property type="molecule type" value="Genomic_DNA"/>
</dbReference>
<name>A0A154IHE9_RHILE</name>
<dbReference type="RefSeq" id="WP_062942389.1">
    <property type="nucleotide sequence ID" value="NZ_CP171844.1"/>
</dbReference>
<proteinExistence type="predicted"/>
<dbReference type="InterPro" id="IPR016541">
    <property type="entry name" value="UCP008505"/>
</dbReference>
<comment type="caution">
    <text evidence="1">The sequence shown here is derived from an EMBL/GenBank/DDBJ whole genome shotgun (WGS) entry which is preliminary data.</text>
</comment>
<organism evidence="1">
    <name type="scientific">Rhizobium leguminosarum</name>
    <dbReference type="NCBI Taxonomy" id="384"/>
    <lineage>
        <taxon>Bacteria</taxon>
        <taxon>Pseudomonadati</taxon>
        <taxon>Pseudomonadota</taxon>
        <taxon>Alphaproteobacteria</taxon>
        <taxon>Hyphomicrobiales</taxon>
        <taxon>Rhizobiaceae</taxon>
        <taxon>Rhizobium/Agrobacterium group</taxon>
        <taxon>Rhizobium</taxon>
    </lineage>
</organism>
<reference evidence="1" key="1">
    <citation type="submission" date="2016-03" db="EMBL/GenBank/DDBJ databases">
        <title>Microsymbionts genomes from the relict species Vavilovia formosa.</title>
        <authorList>
            <person name="Chirak E."/>
            <person name="Kimeklis A."/>
            <person name="Kopat V."/>
            <person name="Andronov E."/>
        </authorList>
    </citation>
    <scope>NUCLEOTIDE SEQUENCE [LARGE SCALE GENOMIC DNA]</scope>
    <source>
        <strain evidence="1">Vaf12</strain>
    </source>
</reference>
<evidence type="ECO:0008006" key="2">
    <source>
        <dbReference type="Google" id="ProtNLM"/>
    </source>
</evidence>
<accession>A0A154IHE9</accession>
<dbReference type="AlphaFoldDB" id="A0A154IHE9"/>
<sequence length="169" mass="18940">MVKRYCFDTSGISNPLETMPADIHVSLWASFSAYIYDGFIAVTPEIYDEMCHVTGDIGDMIKSTKGQLVLELGGAEWDWQTYVNNSKQLLATYEGCISEYTGGSAKTICLNDMTIVCLAKTLGLPLVSMENLVKEESQTNKRKIPNICRSEGIEHLTFSDFLRRENLSF</sequence>
<gene>
    <name evidence="1" type="ORF">A4A59_19495</name>
</gene>